<proteinExistence type="predicted"/>
<protein>
    <submittedName>
        <fullName evidence="1">Uncharacterized protein</fullName>
    </submittedName>
</protein>
<reference evidence="2" key="1">
    <citation type="journal article" date="2012" name="Science">
        <title>The Paleozoic origin of enzymatic lignin decomposition reconstructed from 31 fungal genomes.</title>
        <authorList>
            <person name="Floudas D."/>
            <person name="Binder M."/>
            <person name="Riley R."/>
            <person name="Barry K."/>
            <person name="Blanchette R.A."/>
            <person name="Henrissat B."/>
            <person name="Martinez A.T."/>
            <person name="Otillar R."/>
            <person name="Spatafora J.W."/>
            <person name="Yadav J.S."/>
            <person name="Aerts A."/>
            <person name="Benoit I."/>
            <person name="Boyd A."/>
            <person name="Carlson A."/>
            <person name="Copeland A."/>
            <person name="Coutinho P.M."/>
            <person name="de Vries R.P."/>
            <person name="Ferreira P."/>
            <person name="Findley K."/>
            <person name="Foster B."/>
            <person name="Gaskell J."/>
            <person name="Glotzer D."/>
            <person name="Gorecki P."/>
            <person name="Heitman J."/>
            <person name="Hesse C."/>
            <person name="Hori C."/>
            <person name="Igarashi K."/>
            <person name="Jurgens J.A."/>
            <person name="Kallen N."/>
            <person name="Kersten P."/>
            <person name="Kohler A."/>
            <person name="Kuees U."/>
            <person name="Kumar T.K.A."/>
            <person name="Kuo A."/>
            <person name="LaButti K."/>
            <person name="Larrondo L.F."/>
            <person name="Lindquist E."/>
            <person name="Ling A."/>
            <person name="Lombard V."/>
            <person name="Lucas S."/>
            <person name="Lundell T."/>
            <person name="Martin R."/>
            <person name="McLaughlin D.J."/>
            <person name="Morgenstern I."/>
            <person name="Morin E."/>
            <person name="Murat C."/>
            <person name="Nagy L.G."/>
            <person name="Nolan M."/>
            <person name="Ohm R.A."/>
            <person name="Patyshakuliyeva A."/>
            <person name="Rokas A."/>
            <person name="Ruiz-Duenas F.J."/>
            <person name="Sabat G."/>
            <person name="Salamov A."/>
            <person name="Samejima M."/>
            <person name="Schmutz J."/>
            <person name="Slot J.C."/>
            <person name="St John F."/>
            <person name="Stenlid J."/>
            <person name="Sun H."/>
            <person name="Sun S."/>
            <person name="Syed K."/>
            <person name="Tsang A."/>
            <person name="Wiebenga A."/>
            <person name="Young D."/>
            <person name="Pisabarro A."/>
            <person name="Eastwood D.C."/>
            <person name="Martin F."/>
            <person name="Cullen D."/>
            <person name="Grigoriev I.V."/>
            <person name="Hibbett D.S."/>
        </authorList>
    </citation>
    <scope>NUCLEOTIDE SEQUENCE [LARGE SCALE GENOMIC DNA]</scope>
    <source>
        <strain evidence="2">FP-101664</strain>
    </source>
</reference>
<dbReference type="KEGG" id="tvs:TRAVEDRAFT_25082"/>
<evidence type="ECO:0000313" key="1">
    <source>
        <dbReference type="EMBL" id="EIW51434.1"/>
    </source>
</evidence>
<dbReference type="AlphaFoldDB" id="R7S8Y5"/>
<dbReference type="RefSeq" id="XP_008045683.1">
    <property type="nucleotide sequence ID" value="XM_008047492.1"/>
</dbReference>
<dbReference type="GeneID" id="19412455"/>
<dbReference type="Proteomes" id="UP000054317">
    <property type="component" value="Unassembled WGS sequence"/>
</dbReference>
<organism evidence="1 2">
    <name type="scientific">Trametes versicolor (strain FP-101664)</name>
    <name type="common">White-rot fungus</name>
    <name type="synonym">Coriolus versicolor</name>
    <dbReference type="NCBI Taxonomy" id="717944"/>
    <lineage>
        <taxon>Eukaryota</taxon>
        <taxon>Fungi</taxon>
        <taxon>Dikarya</taxon>
        <taxon>Basidiomycota</taxon>
        <taxon>Agaricomycotina</taxon>
        <taxon>Agaricomycetes</taxon>
        <taxon>Polyporales</taxon>
        <taxon>Polyporaceae</taxon>
        <taxon>Trametes</taxon>
    </lineage>
</organism>
<sequence>MNMPKRYFKILRPFIAPDAQRAVKWDDFYGLFVNHFEFDVKRGKGRVHAFTPPTQGWVFAPKKFLAYKPKRPELTPTEVRDIRKTLKEVYGWGPDSFTGV</sequence>
<evidence type="ECO:0000313" key="2">
    <source>
        <dbReference type="Proteomes" id="UP000054317"/>
    </source>
</evidence>
<dbReference type="EMBL" id="JH711804">
    <property type="protein sequence ID" value="EIW51434.1"/>
    <property type="molecule type" value="Genomic_DNA"/>
</dbReference>
<name>R7S8Y5_TRAVS</name>
<gene>
    <name evidence="1" type="ORF">TRAVEDRAFT_25082</name>
</gene>
<accession>R7S8Y5</accession>
<keyword evidence="2" id="KW-1185">Reference proteome</keyword>